<dbReference type="InterPro" id="IPR022000">
    <property type="entry name" value="Min27-like_integrase_DNA_bind"/>
</dbReference>
<feature type="domain" description="Core-binding (CB)" evidence="7">
    <location>
        <begin position="82"/>
        <end position="173"/>
    </location>
</feature>
<dbReference type="GO" id="GO:0015074">
    <property type="term" value="P:DNA integration"/>
    <property type="evidence" value="ECO:0007669"/>
    <property type="project" value="UniProtKB-KW"/>
</dbReference>
<evidence type="ECO:0000256" key="1">
    <source>
        <dbReference type="ARBA" id="ARBA00008857"/>
    </source>
</evidence>
<feature type="domain" description="Tyr recombinase" evidence="6">
    <location>
        <begin position="198"/>
        <end position="394"/>
    </location>
</feature>
<dbReference type="InterPro" id="IPR010998">
    <property type="entry name" value="Integrase_recombinase_N"/>
</dbReference>
<evidence type="ECO:0000256" key="3">
    <source>
        <dbReference type="ARBA" id="ARBA00023125"/>
    </source>
</evidence>
<dbReference type="Gene3D" id="1.10.150.130">
    <property type="match status" value="1"/>
</dbReference>
<dbReference type="RefSeq" id="WP_115533140.1">
    <property type="nucleotide sequence ID" value="NZ_QRGA01000005.1"/>
</dbReference>
<dbReference type="PANTHER" id="PTHR30349">
    <property type="entry name" value="PHAGE INTEGRASE-RELATED"/>
    <property type="match status" value="1"/>
</dbReference>
<gene>
    <name evidence="8" type="ORF">DWV00_08565</name>
</gene>
<proteinExistence type="inferred from homology"/>
<evidence type="ECO:0000256" key="4">
    <source>
        <dbReference type="ARBA" id="ARBA00023172"/>
    </source>
</evidence>
<dbReference type="GO" id="GO:0006310">
    <property type="term" value="P:DNA recombination"/>
    <property type="evidence" value="ECO:0007669"/>
    <property type="project" value="UniProtKB-KW"/>
</dbReference>
<comment type="similarity">
    <text evidence="1">Belongs to the 'phage' integrase family.</text>
</comment>
<accession>A0A3D8K1P3</accession>
<comment type="caution">
    <text evidence="8">The sequence shown here is derived from an EMBL/GenBank/DDBJ whole genome shotgun (WGS) entry which is preliminary data.</text>
</comment>
<name>A0A3D8K1P3_9BURK</name>
<evidence type="ECO:0000313" key="9">
    <source>
        <dbReference type="Proteomes" id="UP000256838"/>
    </source>
</evidence>
<dbReference type="InterPro" id="IPR050090">
    <property type="entry name" value="Tyrosine_recombinase_XerCD"/>
</dbReference>
<dbReference type="OrthoDB" id="5391994at2"/>
<dbReference type="Proteomes" id="UP000256838">
    <property type="component" value="Unassembled WGS sequence"/>
</dbReference>
<dbReference type="EMBL" id="QRGA01000005">
    <property type="protein sequence ID" value="RDU99169.1"/>
    <property type="molecule type" value="Genomic_DNA"/>
</dbReference>
<dbReference type="Pfam" id="PF00589">
    <property type="entry name" value="Phage_integrase"/>
    <property type="match status" value="1"/>
</dbReference>
<dbReference type="InterPro" id="IPR044068">
    <property type="entry name" value="CB"/>
</dbReference>
<dbReference type="SUPFAM" id="SSF56349">
    <property type="entry name" value="DNA breaking-rejoining enzymes"/>
    <property type="match status" value="1"/>
</dbReference>
<keyword evidence="3 5" id="KW-0238">DNA-binding</keyword>
<evidence type="ECO:0000259" key="6">
    <source>
        <dbReference type="PROSITE" id="PS51898"/>
    </source>
</evidence>
<dbReference type="Gene3D" id="1.10.443.10">
    <property type="entry name" value="Intergrase catalytic core"/>
    <property type="match status" value="1"/>
</dbReference>
<dbReference type="Pfam" id="PF12167">
    <property type="entry name" value="Arm-DNA-bind_2"/>
    <property type="match status" value="1"/>
</dbReference>
<sequence length="413" mass="46413">MGRKGTGVTAISDSSYEIAFTYKGVRCRERVKARPCAANTKDLTKFRQRLLAEIEIGTFDYATTFPNSKNLARFAGQPGDVQLVGDYLERWLDVKKTQIAASTYRDYYGIVFRLLIPRFGKLRLSELKRPHFKEWLASIDDGRKDKSNNPVRVTNKRLANIQSCARSALQDAVDDELLEANPLAGFTFERNEAPREEDHADPFDASEQAAIIRKARAPQLANLFQFLFWTGLRTSEVIALNWDDVDWHHGTIRVRKAMTRASKGTTEDTKTIAGRRDVKLLAPALAALNAQKAHTLLQPDGAIFHNPGWRGRGGGRWKGDNQIWKVWGTTLKNAKVRYRNPYQTRHTYASMMLSAGESEMWVAKQMGHASTAPIRRNYGRWMPTADPHAGERAVARFAEGFDSNLPASDAGAA</sequence>
<dbReference type="InterPro" id="IPR002104">
    <property type="entry name" value="Integrase_catalytic"/>
</dbReference>
<dbReference type="InterPro" id="IPR011010">
    <property type="entry name" value="DNA_brk_join_enz"/>
</dbReference>
<organism evidence="8 9">
    <name type="scientific">Trinickia dinghuensis</name>
    <dbReference type="NCBI Taxonomy" id="2291023"/>
    <lineage>
        <taxon>Bacteria</taxon>
        <taxon>Pseudomonadati</taxon>
        <taxon>Pseudomonadota</taxon>
        <taxon>Betaproteobacteria</taxon>
        <taxon>Burkholderiales</taxon>
        <taxon>Burkholderiaceae</taxon>
        <taxon>Trinickia</taxon>
    </lineage>
</organism>
<protein>
    <submittedName>
        <fullName evidence="8">Site-specific integrase</fullName>
    </submittedName>
</protein>
<dbReference type="PROSITE" id="PS51900">
    <property type="entry name" value="CB"/>
    <property type="match status" value="1"/>
</dbReference>
<evidence type="ECO:0000259" key="7">
    <source>
        <dbReference type="PROSITE" id="PS51900"/>
    </source>
</evidence>
<dbReference type="CDD" id="cd01189">
    <property type="entry name" value="INT_ICEBs1_C_like"/>
    <property type="match status" value="1"/>
</dbReference>
<evidence type="ECO:0000256" key="5">
    <source>
        <dbReference type="PROSITE-ProRule" id="PRU01248"/>
    </source>
</evidence>
<keyword evidence="9" id="KW-1185">Reference proteome</keyword>
<dbReference type="Pfam" id="PF14659">
    <property type="entry name" value="Phage_int_SAM_3"/>
    <property type="match status" value="1"/>
</dbReference>
<dbReference type="AlphaFoldDB" id="A0A3D8K1P3"/>
<evidence type="ECO:0000256" key="2">
    <source>
        <dbReference type="ARBA" id="ARBA00022908"/>
    </source>
</evidence>
<keyword evidence="4" id="KW-0233">DNA recombination</keyword>
<evidence type="ECO:0000313" key="8">
    <source>
        <dbReference type="EMBL" id="RDU99169.1"/>
    </source>
</evidence>
<reference evidence="8 9" key="1">
    <citation type="submission" date="2018-08" db="EMBL/GenBank/DDBJ databases">
        <title>Paraburkholderia sp. DHOM06 isolated from forest soil.</title>
        <authorList>
            <person name="Gao Z.-H."/>
            <person name="Qiu L.-H."/>
        </authorList>
    </citation>
    <scope>NUCLEOTIDE SEQUENCE [LARGE SCALE GENOMIC DNA]</scope>
    <source>
        <strain evidence="8 9">DHOM06</strain>
    </source>
</reference>
<keyword evidence="2" id="KW-0229">DNA integration</keyword>
<dbReference type="PANTHER" id="PTHR30349:SF64">
    <property type="entry name" value="PROPHAGE INTEGRASE INTD-RELATED"/>
    <property type="match status" value="1"/>
</dbReference>
<dbReference type="GO" id="GO:0003677">
    <property type="term" value="F:DNA binding"/>
    <property type="evidence" value="ECO:0007669"/>
    <property type="project" value="UniProtKB-UniRule"/>
</dbReference>
<dbReference type="InterPro" id="IPR004107">
    <property type="entry name" value="Integrase_SAM-like_N"/>
</dbReference>
<dbReference type="PROSITE" id="PS51898">
    <property type="entry name" value="TYR_RECOMBINASE"/>
    <property type="match status" value="1"/>
</dbReference>
<dbReference type="InterPro" id="IPR013762">
    <property type="entry name" value="Integrase-like_cat_sf"/>
</dbReference>